<dbReference type="EMBL" id="FPHC01000026">
    <property type="protein sequence ID" value="SFV52603.1"/>
    <property type="molecule type" value="Genomic_DNA"/>
</dbReference>
<dbReference type="NCBIfam" id="TIGR01987">
    <property type="entry name" value="HI0074"/>
    <property type="match status" value="1"/>
</dbReference>
<dbReference type="AlphaFoldDB" id="A0A1W1BGG3"/>
<dbReference type="GO" id="GO:0016740">
    <property type="term" value="F:transferase activity"/>
    <property type="evidence" value="ECO:0007669"/>
    <property type="project" value="UniProtKB-KW"/>
</dbReference>
<protein>
    <submittedName>
        <fullName evidence="1">Nucleotidyltransferase substrate binding protein, HI0074 family</fullName>
    </submittedName>
</protein>
<sequence>MEEQGFVDVKSPKATIKKAFEIELIKDGHLWLEALENRNLAAHTYDDETAQEIYELICHSYFPLLKTLKESLEKISYENR</sequence>
<gene>
    <name evidence="1" type="ORF">MNB_SV-6-184</name>
</gene>
<reference evidence="1" key="1">
    <citation type="submission" date="2016-10" db="EMBL/GenBank/DDBJ databases">
        <authorList>
            <person name="de Groot N.N."/>
        </authorList>
    </citation>
    <scope>NUCLEOTIDE SEQUENCE</scope>
</reference>
<keyword evidence="1" id="KW-0808">Transferase</keyword>
<evidence type="ECO:0000313" key="1">
    <source>
        <dbReference type="EMBL" id="SFV52603.1"/>
    </source>
</evidence>
<dbReference type="Pfam" id="PF08780">
    <property type="entry name" value="NTase_sub_bind"/>
    <property type="match status" value="1"/>
</dbReference>
<dbReference type="Gene3D" id="1.20.120.330">
    <property type="entry name" value="Nucleotidyltransferases domain 2"/>
    <property type="match status" value="1"/>
</dbReference>
<accession>A0A1W1BGG3</accession>
<proteinExistence type="predicted"/>
<name>A0A1W1BGG3_9ZZZZ</name>
<dbReference type="InterPro" id="IPR010235">
    <property type="entry name" value="HepT"/>
</dbReference>
<dbReference type="SUPFAM" id="SSF81593">
    <property type="entry name" value="Nucleotidyltransferase substrate binding subunit/domain"/>
    <property type="match status" value="1"/>
</dbReference>
<organism evidence="1">
    <name type="scientific">hydrothermal vent metagenome</name>
    <dbReference type="NCBI Taxonomy" id="652676"/>
    <lineage>
        <taxon>unclassified sequences</taxon>
        <taxon>metagenomes</taxon>
        <taxon>ecological metagenomes</taxon>
    </lineage>
</organism>